<feature type="signal peptide" evidence="5">
    <location>
        <begin position="1"/>
        <end position="18"/>
    </location>
</feature>
<evidence type="ECO:0000256" key="5">
    <source>
        <dbReference type="SAM" id="SignalP"/>
    </source>
</evidence>
<evidence type="ECO:0000313" key="8">
    <source>
        <dbReference type="Proteomes" id="UP000031246"/>
    </source>
</evidence>
<keyword evidence="8" id="KW-1185">Reference proteome</keyword>
<dbReference type="Pfam" id="PF03544">
    <property type="entry name" value="TonB_C"/>
    <property type="match status" value="1"/>
</dbReference>
<gene>
    <name evidence="7" type="ORF">OC25_05505</name>
</gene>
<keyword evidence="2" id="KW-0812">Transmembrane</keyword>
<dbReference type="AlphaFoldDB" id="A0A0C1DCH5"/>
<proteinExistence type="predicted"/>
<dbReference type="RefSeq" id="WP_039472673.1">
    <property type="nucleotide sequence ID" value="NZ_JSYN01000005.1"/>
</dbReference>
<dbReference type="InterPro" id="IPR037682">
    <property type="entry name" value="TonB_C"/>
</dbReference>
<accession>A0A0C1DCH5</accession>
<keyword evidence="5" id="KW-0732">Signal</keyword>
<comment type="subcellular location">
    <subcellularLocation>
        <location evidence="1">Membrane</location>
        <topology evidence="1">Single-pass membrane protein</topology>
    </subcellularLocation>
</comment>
<protein>
    <submittedName>
        <fullName evidence="7">Energy transducer TonB</fullName>
    </submittedName>
</protein>
<dbReference type="GO" id="GO:0055085">
    <property type="term" value="P:transmembrane transport"/>
    <property type="evidence" value="ECO:0007669"/>
    <property type="project" value="InterPro"/>
</dbReference>
<evidence type="ECO:0000259" key="6">
    <source>
        <dbReference type="PROSITE" id="PS52015"/>
    </source>
</evidence>
<evidence type="ECO:0000256" key="4">
    <source>
        <dbReference type="ARBA" id="ARBA00023136"/>
    </source>
</evidence>
<evidence type="ECO:0000313" key="7">
    <source>
        <dbReference type="EMBL" id="KIA95311.1"/>
    </source>
</evidence>
<keyword evidence="4" id="KW-0472">Membrane</keyword>
<dbReference type="Proteomes" id="UP000031246">
    <property type="component" value="Unassembled WGS sequence"/>
</dbReference>
<dbReference type="NCBIfam" id="TIGR01352">
    <property type="entry name" value="tonB_Cterm"/>
    <property type="match status" value="1"/>
</dbReference>
<dbReference type="Gene3D" id="3.30.1150.10">
    <property type="match status" value="1"/>
</dbReference>
<dbReference type="SUPFAM" id="SSF74653">
    <property type="entry name" value="TolA/TonB C-terminal domain"/>
    <property type="match status" value="1"/>
</dbReference>
<evidence type="ECO:0000256" key="1">
    <source>
        <dbReference type="ARBA" id="ARBA00004167"/>
    </source>
</evidence>
<dbReference type="GO" id="GO:0016020">
    <property type="term" value="C:membrane"/>
    <property type="evidence" value="ECO:0007669"/>
    <property type="project" value="UniProtKB-SubCell"/>
</dbReference>
<feature type="domain" description="TonB C-terminal" evidence="6">
    <location>
        <begin position="24"/>
        <end position="119"/>
    </location>
</feature>
<comment type="caution">
    <text evidence="7">The sequence shown here is derived from an EMBL/GenBank/DDBJ whole genome shotgun (WGS) entry which is preliminary data.</text>
</comment>
<name>A0A0C1DCH5_9SPHI</name>
<dbReference type="EMBL" id="JSYN01000005">
    <property type="protein sequence ID" value="KIA95311.1"/>
    <property type="molecule type" value="Genomic_DNA"/>
</dbReference>
<dbReference type="InterPro" id="IPR006260">
    <property type="entry name" value="TonB/TolA_C"/>
</dbReference>
<sequence>MKYLFTICLVFCCVLGMAQVQFKSGKSGFTNFLRDNTIYPQFSKDNCIQGTVNVSFKLDENGKVYFSKISKGILSELDEEALRLVRLSSGKWQVPAGYDTTVSIVAPVKFQLSGYNCEGKSNDEIQEAIRNYQAEEGLTNSVINFYKNIDQAKPGQEIQIMAIKNQLGIDDEYLDDRIKMGLKKIKQDDKQGACEDFLFVKYMGSKKADDYLAKYCK</sequence>
<evidence type="ECO:0000256" key="3">
    <source>
        <dbReference type="ARBA" id="ARBA00022989"/>
    </source>
</evidence>
<feature type="chain" id="PRO_5002129807" evidence="5">
    <location>
        <begin position="19"/>
        <end position="217"/>
    </location>
</feature>
<reference evidence="7 8" key="1">
    <citation type="submission" date="2014-10" db="EMBL/GenBank/DDBJ databases">
        <title>Pedobacter Kyungheensis.</title>
        <authorList>
            <person name="Anderson B.M."/>
            <person name="Newman J.D."/>
        </authorList>
    </citation>
    <scope>NUCLEOTIDE SEQUENCE [LARGE SCALE GENOMIC DNA]</scope>
    <source>
        <strain evidence="7 8">KACC 16221</strain>
    </source>
</reference>
<evidence type="ECO:0000256" key="2">
    <source>
        <dbReference type="ARBA" id="ARBA00022692"/>
    </source>
</evidence>
<keyword evidence="3" id="KW-1133">Transmembrane helix</keyword>
<organism evidence="7 8">
    <name type="scientific">Pedobacter kyungheensis</name>
    <dbReference type="NCBI Taxonomy" id="1069985"/>
    <lineage>
        <taxon>Bacteria</taxon>
        <taxon>Pseudomonadati</taxon>
        <taxon>Bacteroidota</taxon>
        <taxon>Sphingobacteriia</taxon>
        <taxon>Sphingobacteriales</taxon>
        <taxon>Sphingobacteriaceae</taxon>
        <taxon>Pedobacter</taxon>
    </lineage>
</organism>
<dbReference type="PROSITE" id="PS52015">
    <property type="entry name" value="TONB_CTD"/>
    <property type="match status" value="1"/>
</dbReference>
<dbReference type="OrthoDB" id="1096636at2"/>